<keyword evidence="3" id="KW-1185">Reference proteome</keyword>
<evidence type="ECO:0000256" key="1">
    <source>
        <dbReference type="SAM" id="MobiDB-lite"/>
    </source>
</evidence>
<accession>A0ABT0LK51</accession>
<comment type="caution">
    <text evidence="2">The sequence shown here is derived from an EMBL/GenBank/DDBJ whole genome shotgun (WGS) entry which is preliminary data.</text>
</comment>
<protein>
    <recommendedName>
        <fullName evidence="4">Transposase</fullName>
    </recommendedName>
</protein>
<evidence type="ECO:0000313" key="3">
    <source>
        <dbReference type="Proteomes" id="UP001203423"/>
    </source>
</evidence>
<organism evidence="2 3">
    <name type="scientific">Shewanella surugensis</name>
    <dbReference type="NCBI Taxonomy" id="212020"/>
    <lineage>
        <taxon>Bacteria</taxon>
        <taxon>Pseudomonadati</taxon>
        <taxon>Pseudomonadota</taxon>
        <taxon>Gammaproteobacteria</taxon>
        <taxon>Alteromonadales</taxon>
        <taxon>Shewanellaceae</taxon>
        <taxon>Shewanella</taxon>
    </lineage>
</organism>
<dbReference type="RefSeq" id="WP_248943515.1">
    <property type="nucleotide sequence ID" value="NZ_JAKIKS010000376.1"/>
</dbReference>
<evidence type="ECO:0000313" key="2">
    <source>
        <dbReference type="EMBL" id="MCL1128089.1"/>
    </source>
</evidence>
<dbReference type="Proteomes" id="UP001203423">
    <property type="component" value="Unassembled WGS sequence"/>
</dbReference>
<name>A0ABT0LK51_9GAMM</name>
<evidence type="ECO:0008006" key="4">
    <source>
        <dbReference type="Google" id="ProtNLM"/>
    </source>
</evidence>
<proteinExistence type="predicted"/>
<reference evidence="2 3" key="1">
    <citation type="submission" date="2022-01" db="EMBL/GenBank/DDBJ databases">
        <title>Whole genome-based taxonomy of the Shewanellaceae.</title>
        <authorList>
            <person name="Martin-Rodriguez A.J."/>
        </authorList>
    </citation>
    <scope>NUCLEOTIDE SEQUENCE [LARGE SCALE GENOMIC DNA]</scope>
    <source>
        <strain evidence="2 3">DSM 17177</strain>
    </source>
</reference>
<gene>
    <name evidence="2" type="ORF">L2764_27600</name>
</gene>
<feature type="region of interest" description="Disordered" evidence="1">
    <location>
        <begin position="15"/>
        <end position="41"/>
    </location>
</feature>
<sequence length="114" mass="13074">MYLLGRLQYRAKISPNKAKQRKRGAHRKLDDASQQQTITEKRKSMTWAQRLKWFFGIDIETCHQCGGVVKIIASIEDPIVITKILRHLNDKSDDTANILLPESRAPSPQVSLFD</sequence>
<dbReference type="EMBL" id="JAKIKS010000376">
    <property type="protein sequence ID" value="MCL1128089.1"/>
    <property type="molecule type" value="Genomic_DNA"/>
</dbReference>